<dbReference type="GO" id="GO:0005524">
    <property type="term" value="F:ATP binding"/>
    <property type="evidence" value="ECO:0007669"/>
    <property type="project" value="UniProtKB-KW"/>
</dbReference>
<keyword evidence="2" id="KW-0963">Cytoplasm</keyword>
<dbReference type="GO" id="GO:0016887">
    <property type="term" value="F:ATP hydrolysis activity"/>
    <property type="evidence" value="ECO:0007669"/>
    <property type="project" value="InterPro"/>
</dbReference>
<dbReference type="InterPro" id="IPR020568">
    <property type="entry name" value="Ribosomal_Su5_D2-typ_SF"/>
</dbReference>
<protein>
    <recommendedName>
        <fullName evidence="8">Chaperone protein HtpG</fullName>
    </recommendedName>
    <alternativeName>
        <fullName evidence="7">Chaperone protein htpG</fullName>
    </alternativeName>
    <alternativeName>
        <fullName evidence="9 10">Heat shock protein HtpG</fullName>
    </alternativeName>
</protein>
<dbReference type="FunFam" id="3.30.565.10:FF:000076">
    <property type="entry name" value="Molecular chaperone HtpG"/>
    <property type="match status" value="1"/>
</dbReference>
<reference evidence="12 13" key="1">
    <citation type="submission" date="2019-09" db="EMBL/GenBank/DDBJ databases">
        <title>Draft genome sequence of Ginsengibacter sp. BR5-29.</title>
        <authorList>
            <person name="Im W.-T."/>
        </authorList>
    </citation>
    <scope>NUCLEOTIDE SEQUENCE [LARGE SCALE GENOMIC DNA]</scope>
    <source>
        <strain evidence="12 13">BR5-29</strain>
    </source>
</reference>
<dbReference type="PANTHER" id="PTHR11528">
    <property type="entry name" value="HEAT SHOCK PROTEIN 90 FAMILY MEMBER"/>
    <property type="match status" value="1"/>
</dbReference>
<keyword evidence="4 11" id="KW-0067">ATP-binding</keyword>
<dbReference type="Proteomes" id="UP000326903">
    <property type="component" value="Unassembled WGS sequence"/>
</dbReference>
<dbReference type="NCBIfam" id="NF003555">
    <property type="entry name" value="PRK05218.1"/>
    <property type="match status" value="1"/>
</dbReference>
<feature type="binding site" evidence="11">
    <location>
        <position position="81"/>
    </location>
    <ligand>
        <name>ATP</name>
        <dbReference type="ChEBI" id="CHEBI:30616"/>
    </ligand>
</feature>
<evidence type="ECO:0000313" key="13">
    <source>
        <dbReference type="Proteomes" id="UP000326903"/>
    </source>
</evidence>
<evidence type="ECO:0000256" key="4">
    <source>
        <dbReference type="ARBA" id="ARBA00022840"/>
    </source>
</evidence>
<dbReference type="FunFam" id="3.30.230.80:FF:000008">
    <property type="entry name" value="Molecular chaperone HtpG"/>
    <property type="match status" value="1"/>
</dbReference>
<organism evidence="12 13">
    <name type="scientific">Ginsengibacter hankyongi</name>
    <dbReference type="NCBI Taxonomy" id="2607284"/>
    <lineage>
        <taxon>Bacteria</taxon>
        <taxon>Pseudomonadati</taxon>
        <taxon>Bacteroidota</taxon>
        <taxon>Chitinophagia</taxon>
        <taxon>Chitinophagales</taxon>
        <taxon>Chitinophagaceae</taxon>
        <taxon>Ginsengibacter</taxon>
    </lineage>
</organism>
<evidence type="ECO:0000256" key="8">
    <source>
        <dbReference type="ARBA" id="ARBA00070675"/>
    </source>
</evidence>
<dbReference type="Gene3D" id="3.30.565.10">
    <property type="entry name" value="Histidine kinase-like ATPase, C-terminal domain"/>
    <property type="match status" value="1"/>
</dbReference>
<evidence type="ECO:0000256" key="10">
    <source>
        <dbReference type="ARBA" id="ARBA00080411"/>
    </source>
</evidence>
<dbReference type="InterPro" id="IPR037196">
    <property type="entry name" value="HSP90_C"/>
</dbReference>
<name>A0A5J5IE41_9BACT</name>
<dbReference type="Gene3D" id="3.40.50.11260">
    <property type="match status" value="1"/>
</dbReference>
<feature type="binding site" evidence="11">
    <location>
        <position position="76"/>
    </location>
    <ligand>
        <name>ATP</name>
        <dbReference type="ChEBI" id="CHEBI:30616"/>
    </ligand>
</feature>
<dbReference type="AlphaFoldDB" id="A0A5J5IE41"/>
<keyword evidence="6" id="KW-0143">Chaperone</keyword>
<keyword evidence="3 11" id="KW-0547">Nucleotide-binding</keyword>
<feature type="binding site" evidence="11">
    <location>
        <position position="31"/>
    </location>
    <ligand>
        <name>ATP</name>
        <dbReference type="ChEBI" id="CHEBI:30616"/>
    </ligand>
</feature>
<dbReference type="Gene3D" id="1.20.120.790">
    <property type="entry name" value="Heat shock protein 90, C-terminal domain"/>
    <property type="match status" value="1"/>
</dbReference>
<evidence type="ECO:0000256" key="2">
    <source>
        <dbReference type="ARBA" id="ARBA00022490"/>
    </source>
</evidence>
<evidence type="ECO:0000256" key="6">
    <source>
        <dbReference type="ARBA" id="ARBA00023186"/>
    </source>
</evidence>
<evidence type="ECO:0000256" key="5">
    <source>
        <dbReference type="ARBA" id="ARBA00023016"/>
    </source>
</evidence>
<dbReference type="SUPFAM" id="SSF55874">
    <property type="entry name" value="ATPase domain of HSP90 chaperone/DNA topoisomerase II/histidine kinase"/>
    <property type="match status" value="1"/>
</dbReference>
<comment type="similarity">
    <text evidence="1">Belongs to the heat shock protein 90 family.</text>
</comment>
<feature type="binding site" evidence="11">
    <location>
        <begin position="96"/>
        <end position="97"/>
    </location>
    <ligand>
        <name>ATP</name>
        <dbReference type="ChEBI" id="CHEBI:30616"/>
    </ligand>
</feature>
<gene>
    <name evidence="12" type="primary">htpG</name>
    <name evidence="12" type="ORF">FW778_18420</name>
</gene>
<dbReference type="PRINTS" id="PR00775">
    <property type="entry name" value="HEATSHOCK90"/>
</dbReference>
<dbReference type="SUPFAM" id="SSF54211">
    <property type="entry name" value="Ribosomal protein S5 domain 2-like"/>
    <property type="match status" value="1"/>
</dbReference>
<dbReference type="GO" id="GO:0140662">
    <property type="term" value="F:ATP-dependent protein folding chaperone"/>
    <property type="evidence" value="ECO:0007669"/>
    <property type="project" value="InterPro"/>
</dbReference>
<evidence type="ECO:0000256" key="11">
    <source>
        <dbReference type="PIRSR" id="PIRSR002583-1"/>
    </source>
</evidence>
<dbReference type="RefSeq" id="WP_150416334.1">
    <property type="nucleotide sequence ID" value="NZ_VYQF01000007.1"/>
</dbReference>
<dbReference type="Gene3D" id="3.30.230.80">
    <property type="match status" value="1"/>
</dbReference>
<proteinExistence type="inferred from homology"/>
<evidence type="ECO:0000313" key="12">
    <source>
        <dbReference type="EMBL" id="KAA9036592.1"/>
    </source>
</evidence>
<evidence type="ECO:0000256" key="9">
    <source>
        <dbReference type="ARBA" id="ARBA00079544"/>
    </source>
</evidence>
<dbReference type="CDD" id="cd16927">
    <property type="entry name" value="HATPase_Hsp90-like"/>
    <property type="match status" value="1"/>
</dbReference>
<dbReference type="Pfam" id="PF00183">
    <property type="entry name" value="HSP90"/>
    <property type="match status" value="1"/>
</dbReference>
<dbReference type="PIRSF" id="PIRSF002583">
    <property type="entry name" value="Hsp90"/>
    <property type="match status" value="1"/>
</dbReference>
<dbReference type="InterPro" id="IPR036890">
    <property type="entry name" value="HATPase_C_sf"/>
</dbReference>
<evidence type="ECO:0000256" key="1">
    <source>
        <dbReference type="ARBA" id="ARBA00008239"/>
    </source>
</evidence>
<evidence type="ECO:0000256" key="7">
    <source>
        <dbReference type="ARBA" id="ARBA00067988"/>
    </source>
</evidence>
<dbReference type="InterPro" id="IPR001404">
    <property type="entry name" value="Hsp90_fam"/>
</dbReference>
<feature type="binding site" evidence="11">
    <location>
        <position position="167"/>
    </location>
    <ligand>
        <name>ATP</name>
        <dbReference type="ChEBI" id="CHEBI:30616"/>
    </ligand>
</feature>
<accession>A0A5J5IE41</accession>
<feature type="binding site" evidence="11">
    <location>
        <position position="314"/>
    </location>
    <ligand>
        <name>ATP</name>
        <dbReference type="ChEBI" id="CHEBI:30616"/>
    </ligand>
</feature>
<dbReference type="EMBL" id="VYQF01000007">
    <property type="protein sequence ID" value="KAA9036592.1"/>
    <property type="molecule type" value="Genomic_DNA"/>
</dbReference>
<keyword evidence="5" id="KW-0346">Stress response</keyword>
<evidence type="ECO:0000256" key="3">
    <source>
        <dbReference type="ARBA" id="ARBA00022741"/>
    </source>
</evidence>
<dbReference type="Pfam" id="PF13589">
    <property type="entry name" value="HATPase_c_3"/>
    <property type="match status" value="1"/>
</dbReference>
<comment type="caution">
    <text evidence="12">The sequence shown here is derived from an EMBL/GenBank/DDBJ whole genome shotgun (WGS) entry which is preliminary data.</text>
</comment>
<sequence>MQKGSIRVQTENIFPIIKKFLYSDHEIFIRELVSNAVDATQKLKTYSSLGEVKGDIDNIDINISIDKEKKTLTISDKGVGMTAEEVDKYINQVAFSGAEEFLEKYKGKNEANIIGHFGLGFYSSFMVSDKVEIITKSYQEGAKAVRWECDGSPEYTLEQTEKESRGTDIVLYINEESAEFLETERIQHILEKFCKFLPVPIKFEDKQINNINPAWTKKPADLTPQDYQDFYKELYPFSEAPLFWIHLNVDYPFNLTGILYFPKVKQRFEIQKDKIQLYSNQVFVTDEVKDIVPEFLMLLHGVIDSPDIPLNVSRSYLQGDPNVKKINSYITKKVADKLDEIFKSDRKSFEEKWESLGLFVKYGMITDDKFLEKANKFNLFEDADAGKFYTLDEYRTATETLQKNKEGKLVMLYTTDPVQQNSYIQAAKKKGFVVVKLETIVDAAFINNMEMKWNDVQFVRVDADITDNLIDKGDHVDSVLSKDDQLKLKDMFHLEIPELHVTVEVKGLSTDTLPVIATRPEFMRRMKDMAMNGGGGMGSFYGNLPEEVTLTVNGNHPVYQKILQEENKDKQEKEVRNLADLALLSQGLLKGNELTNFINRSVEMMEGKEKSKIILEV</sequence>
<dbReference type="InterPro" id="IPR020575">
    <property type="entry name" value="Hsp90_N"/>
</dbReference>
<dbReference type="GO" id="GO:0051082">
    <property type="term" value="F:unfolded protein binding"/>
    <property type="evidence" value="ECO:0007669"/>
    <property type="project" value="InterPro"/>
</dbReference>
<keyword evidence="13" id="KW-1185">Reference proteome</keyword>
<dbReference type="SUPFAM" id="SSF110942">
    <property type="entry name" value="HSP90 C-terminal domain"/>
    <property type="match status" value="1"/>
</dbReference>
<feature type="binding site" evidence="11">
    <location>
        <position position="35"/>
    </location>
    <ligand>
        <name>ATP</name>
        <dbReference type="ChEBI" id="CHEBI:30616"/>
    </ligand>
</feature>